<comment type="similarity">
    <text evidence="1">Belongs to the sigma-70 factor family. ECF subfamily.</text>
</comment>
<dbReference type="Gene3D" id="1.10.1740.10">
    <property type="match status" value="1"/>
</dbReference>
<keyword evidence="4" id="KW-0238">DNA-binding</keyword>
<feature type="domain" description="RNA polymerase sigma-70 region 2" evidence="6">
    <location>
        <begin position="46"/>
        <end position="109"/>
    </location>
</feature>
<keyword evidence="9" id="KW-1185">Reference proteome</keyword>
<evidence type="ECO:0000256" key="1">
    <source>
        <dbReference type="ARBA" id="ARBA00010641"/>
    </source>
</evidence>
<dbReference type="InterPro" id="IPR014284">
    <property type="entry name" value="RNA_pol_sigma-70_dom"/>
</dbReference>
<name>A0ABT2FJV6_9GAMM</name>
<evidence type="ECO:0000259" key="7">
    <source>
        <dbReference type="Pfam" id="PF04545"/>
    </source>
</evidence>
<evidence type="ECO:0000256" key="2">
    <source>
        <dbReference type="ARBA" id="ARBA00023015"/>
    </source>
</evidence>
<dbReference type="NCBIfam" id="TIGR02937">
    <property type="entry name" value="sigma70-ECF"/>
    <property type="match status" value="1"/>
</dbReference>
<organism evidence="8 9">
    <name type="scientific">Shewanella electrica</name>
    <dbReference type="NCBI Taxonomy" id="515560"/>
    <lineage>
        <taxon>Bacteria</taxon>
        <taxon>Pseudomonadati</taxon>
        <taxon>Pseudomonadota</taxon>
        <taxon>Gammaproteobacteria</taxon>
        <taxon>Alteromonadales</taxon>
        <taxon>Shewanellaceae</taxon>
        <taxon>Shewanella</taxon>
    </lineage>
</organism>
<dbReference type="Proteomes" id="UP001201549">
    <property type="component" value="Unassembled WGS sequence"/>
</dbReference>
<dbReference type="SUPFAM" id="SSF88659">
    <property type="entry name" value="Sigma3 and sigma4 domains of RNA polymerase sigma factors"/>
    <property type="match status" value="1"/>
</dbReference>
<evidence type="ECO:0000313" key="9">
    <source>
        <dbReference type="Proteomes" id="UP001201549"/>
    </source>
</evidence>
<dbReference type="InterPro" id="IPR007627">
    <property type="entry name" value="RNA_pol_sigma70_r2"/>
</dbReference>
<evidence type="ECO:0000313" key="8">
    <source>
        <dbReference type="EMBL" id="MCS4556593.1"/>
    </source>
</evidence>
<dbReference type="Pfam" id="PF04545">
    <property type="entry name" value="Sigma70_r4"/>
    <property type="match status" value="1"/>
</dbReference>
<dbReference type="SUPFAM" id="SSF88946">
    <property type="entry name" value="Sigma2 domain of RNA polymerase sigma factors"/>
    <property type="match status" value="1"/>
</dbReference>
<sequence length="202" mass="23526">MSIRTGHSMTSNNHVEPQQQQWLNQLLQRVASNQDKAAFAELFDWFAPKILAYGQQRLRSHGLARDLLQETMTSVWTKAHLYHADKGQVITWVFTVMRNQCFDMLRKVQHNREDCLGDDIWPLIDSREAVSDQLSNNEQIKQMMKYLGNLSSQQQQVVQGIYLRELTHQQLAQELGLPEGTVKSRLRLALAKLRSFMEKHHD</sequence>
<protein>
    <submittedName>
        <fullName evidence="8">Sigma-70 family RNA polymerase sigma factor</fullName>
    </submittedName>
</protein>
<keyword evidence="3" id="KW-0731">Sigma factor</keyword>
<evidence type="ECO:0000256" key="5">
    <source>
        <dbReference type="ARBA" id="ARBA00023163"/>
    </source>
</evidence>
<dbReference type="RefSeq" id="WP_238895997.1">
    <property type="nucleotide sequence ID" value="NZ_JAKOGG010000005.1"/>
</dbReference>
<accession>A0ABT2FJV6</accession>
<keyword evidence="2" id="KW-0805">Transcription regulation</keyword>
<reference evidence="8 9" key="1">
    <citation type="submission" date="2022-02" db="EMBL/GenBank/DDBJ databases">
        <authorList>
            <person name="Zhuang L."/>
        </authorList>
    </citation>
    <scope>NUCLEOTIDE SEQUENCE [LARGE SCALE GENOMIC DNA]</scope>
    <source>
        <strain evidence="8 9">C32</strain>
    </source>
</reference>
<evidence type="ECO:0000256" key="3">
    <source>
        <dbReference type="ARBA" id="ARBA00023082"/>
    </source>
</evidence>
<dbReference type="Gene3D" id="1.10.10.10">
    <property type="entry name" value="Winged helix-like DNA-binding domain superfamily/Winged helix DNA-binding domain"/>
    <property type="match status" value="1"/>
</dbReference>
<dbReference type="InterPro" id="IPR039425">
    <property type="entry name" value="RNA_pol_sigma-70-like"/>
</dbReference>
<reference evidence="9" key="2">
    <citation type="submission" date="2023-07" db="EMBL/GenBank/DDBJ databases">
        <title>Shewanella mangrovi sp. nov., an acetaldehyde- degrading bacterium isolated from mangrove sediment.</title>
        <authorList>
            <person name="Liu Y."/>
        </authorList>
    </citation>
    <scope>NUCLEOTIDE SEQUENCE [LARGE SCALE GENOMIC DNA]</scope>
    <source>
        <strain evidence="9">C32</strain>
    </source>
</reference>
<evidence type="ECO:0000259" key="6">
    <source>
        <dbReference type="Pfam" id="PF04542"/>
    </source>
</evidence>
<gene>
    <name evidence="8" type="ORF">L9G74_09095</name>
</gene>
<dbReference type="InterPro" id="IPR013324">
    <property type="entry name" value="RNA_pol_sigma_r3/r4-like"/>
</dbReference>
<proteinExistence type="inferred from homology"/>
<comment type="caution">
    <text evidence="8">The sequence shown here is derived from an EMBL/GenBank/DDBJ whole genome shotgun (WGS) entry which is preliminary data.</text>
</comment>
<feature type="domain" description="RNA polymerase sigma-70 region 4" evidence="7">
    <location>
        <begin position="147"/>
        <end position="194"/>
    </location>
</feature>
<dbReference type="PANTHER" id="PTHR43133:SF62">
    <property type="entry name" value="RNA POLYMERASE SIGMA FACTOR SIGZ"/>
    <property type="match status" value="1"/>
</dbReference>
<evidence type="ECO:0000256" key="4">
    <source>
        <dbReference type="ARBA" id="ARBA00023125"/>
    </source>
</evidence>
<dbReference type="PANTHER" id="PTHR43133">
    <property type="entry name" value="RNA POLYMERASE ECF-TYPE SIGMA FACTO"/>
    <property type="match status" value="1"/>
</dbReference>
<dbReference type="Pfam" id="PF04542">
    <property type="entry name" value="Sigma70_r2"/>
    <property type="match status" value="1"/>
</dbReference>
<dbReference type="InterPro" id="IPR036388">
    <property type="entry name" value="WH-like_DNA-bd_sf"/>
</dbReference>
<dbReference type="EMBL" id="JAKOGG010000005">
    <property type="protein sequence ID" value="MCS4556593.1"/>
    <property type="molecule type" value="Genomic_DNA"/>
</dbReference>
<keyword evidence="5" id="KW-0804">Transcription</keyword>
<dbReference type="InterPro" id="IPR013325">
    <property type="entry name" value="RNA_pol_sigma_r2"/>
</dbReference>
<dbReference type="InterPro" id="IPR007630">
    <property type="entry name" value="RNA_pol_sigma70_r4"/>
</dbReference>